<dbReference type="AlphaFoldDB" id="A0A9K3M4X8"/>
<protein>
    <submittedName>
        <fullName evidence="4">DUF1995 domain containing protein</fullName>
    </submittedName>
</protein>
<evidence type="ECO:0000259" key="2">
    <source>
        <dbReference type="Pfam" id="PF09353"/>
    </source>
</evidence>
<dbReference type="InterPro" id="IPR044687">
    <property type="entry name" value="LPA3"/>
</dbReference>
<dbReference type="EMBL" id="JAGRRH010000001">
    <property type="protein sequence ID" value="KAG7373818.1"/>
    <property type="molecule type" value="Genomic_DNA"/>
</dbReference>
<dbReference type="OrthoDB" id="2082at2759"/>
<gene>
    <name evidence="3" type="ORF">IV203_012539</name>
    <name evidence="4" type="ORF">IV203_012913</name>
</gene>
<evidence type="ECO:0000313" key="5">
    <source>
        <dbReference type="Proteomes" id="UP000693970"/>
    </source>
</evidence>
<name>A0A9K3M4X8_9STRA</name>
<evidence type="ECO:0000313" key="4">
    <source>
        <dbReference type="EMBL" id="KAG7373818.1"/>
    </source>
</evidence>
<dbReference type="Proteomes" id="UP000693970">
    <property type="component" value="Unassembled WGS sequence"/>
</dbReference>
<evidence type="ECO:0000313" key="3">
    <source>
        <dbReference type="EMBL" id="KAG7349942.1"/>
    </source>
</evidence>
<feature type="signal peptide" evidence="1">
    <location>
        <begin position="1"/>
        <end position="22"/>
    </location>
</feature>
<feature type="chain" id="PRO_5039882970" evidence="1">
    <location>
        <begin position="23"/>
        <end position="387"/>
    </location>
</feature>
<keyword evidence="5" id="KW-1185">Reference proteome</keyword>
<proteinExistence type="predicted"/>
<dbReference type="PANTHER" id="PTHR34051:SF2">
    <property type="entry name" value="PROTEIN LPA3"/>
    <property type="match status" value="1"/>
</dbReference>
<evidence type="ECO:0000256" key="1">
    <source>
        <dbReference type="SAM" id="SignalP"/>
    </source>
</evidence>
<reference evidence="4" key="2">
    <citation type="submission" date="2021-04" db="EMBL/GenBank/DDBJ databases">
        <authorList>
            <person name="Podell S."/>
        </authorList>
    </citation>
    <scope>NUCLEOTIDE SEQUENCE</scope>
    <source>
        <strain evidence="4">Hildebrandi</strain>
    </source>
</reference>
<sequence length="387" mass="42590">MATFLALICVSWAWLAAAPTLAFITATTPASRQTVSTFSPTLLFNVPPPSADDVVAYKEYASKQSPPASFFELQQDCLASTERALADGLLLMEVEFPPLPASVLELDDVSAYDVAQANLRLAVDFAKGLVRGNAKVSQTAILLPDESEARIAIEKATGRQNVKEPAVEVEPGVIVSSLRRSEAGDDRIIKPEQTFLNLFGGDGGNRAAVKPLNGTDLYICIVASAQELPDIEALHNIVKDDNIPIVLYNLKLDVLRGDLGAPAFPPKAFQDRFLSRVKPVYYLRTRQYSRSTPKPPFLVNYQGCLFRAYPGQYQTLLDTGTGSYRRLLGQDVRPALGEFKEQLTQALRDEGVLPQSEGSALDFLRVGYKTTTWWEEDRAEASEEWKT</sequence>
<dbReference type="Pfam" id="PF09353">
    <property type="entry name" value="DUF1995"/>
    <property type="match status" value="1"/>
</dbReference>
<dbReference type="InterPro" id="IPR018962">
    <property type="entry name" value="DUF1995"/>
</dbReference>
<keyword evidence="1" id="KW-0732">Signal</keyword>
<comment type="caution">
    <text evidence="4">The sequence shown here is derived from an EMBL/GenBank/DDBJ whole genome shotgun (WGS) entry which is preliminary data.</text>
</comment>
<dbReference type="PANTHER" id="PTHR34051">
    <property type="entry name" value="PROTEIN LOW PSII ACCUMULATION 3, CHLOROPLASTIC"/>
    <property type="match status" value="1"/>
</dbReference>
<reference evidence="4" key="1">
    <citation type="journal article" date="2021" name="Sci. Rep.">
        <title>Diploid genomic architecture of Nitzschia inconspicua, an elite biomass production diatom.</title>
        <authorList>
            <person name="Oliver A."/>
            <person name="Podell S."/>
            <person name="Pinowska A."/>
            <person name="Traller J.C."/>
            <person name="Smith S.R."/>
            <person name="McClure R."/>
            <person name="Beliaev A."/>
            <person name="Bohutskyi P."/>
            <person name="Hill E.A."/>
            <person name="Rabines A."/>
            <person name="Zheng H."/>
            <person name="Allen L.Z."/>
            <person name="Kuo A."/>
            <person name="Grigoriev I.V."/>
            <person name="Allen A.E."/>
            <person name="Hazlebeck D."/>
            <person name="Allen E.E."/>
        </authorList>
    </citation>
    <scope>NUCLEOTIDE SEQUENCE</scope>
    <source>
        <strain evidence="4">Hildebrandi</strain>
    </source>
</reference>
<feature type="domain" description="DUF1995" evidence="2">
    <location>
        <begin position="67"/>
        <end position="340"/>
    </location>
</feature>
<accession>A0A9K3M4X8</accession>
<organism evidence="4 5">
    <name type="scientific">Nitzschia inconspicua</name>
    <dbReference type="NCBI Taxonomy" id="303405"/>
    <lineage>
        <taxon>Eukaryota</taxon>
        <taxon>Sar</taxon>
        <taxon>Stramenopiles</taxon>
        <taxon>Ochrophyta</taxon>
        <taxon>Bacillariophyta</taxon>
        <taxon>Bacillariophyceae</taxon>
        <taxon>Bacillariophycidae</taxon>
        <taxon>Bacillariales</taxon>
        <taxon>Bacillariaceae</taxon>
        <taxon>Nitzschia</taxon>
    </lineage>
</organism>
<dbReference type="EMBL" id="JAGRRH010000019">
    <property type="protein sequence ID" value="KAG7349942.1"/>
    <property type="molecule type" value="Genomic_DNA"/>
</dbReference>